<dbReference type="InterPro" id="IPR003961">
    <property type="entry name" value="FN3_dom"/>
</dbReference>
<keyword evidence="5" id="KW-0812">Transmembrane</keyword>
<feature type="domain" description="Fibronectin type-III" evidence="6">
    <location>
        <begin position="572"/>
        <end position="662"/>
    </location>
</feature>
<reference evidence="8" key="1">
    <citation type="journal article" date="2019" name="Int. J. Syst. Evol. Microbiol.">
        <title>The Global Catalogue of Microorganisms (GCM) 10K type strain sequencing project: providing services to taxonomists for standard genome sequencing and annotation.</title>
        <authorList>
            <consortium name="The Broad Institute Genomics Platform"/>
            <consortium name="The Broad Institute Genome Sequencing Center for Infectious Disease"/>
            <person name="Wu L."/>
            <person name="Ma J."/>
        </authorList>
    </citation>
    <scope>NUCLEOTIDE SEQUENCE [LARGE SCALE GENOMIC DNA]</scope>
    <source>
        <strain evidence="8">JCM 14306</strain>
    </source>
</reference>
<dbReference type="SUPFAM" id="SSF49265">
    <property type="entry name" value="Fibronectin type III"/>
    <property type="match status" value="1"/>
</dbReference>
<dbReference type="SUPFAM" id="SSF50969">
    <property type="entry name" value="YVTN repeat-like/Quinoprotein amine dehydrogenase"/>
    <property type="match status" value="1"/>
</dbReference>
<feature type="region of interest" description="Disordered" evidence="4">
    <location>
        <begin position="382"/>
        <end position="492"/>
    </location>
</feature>
<evidence type="ECO:0000256" key="4">
    <source>
        <dbReference type="SAM" id="MobiDB-lite"/>
    </source>
</evidence>
<sequence>MKSLTELRGRLAPPKAGDDSASARRERSEGWRPRAALAAVVAVCVAVTGIAVAGAGNASPGVKFAAQGRWIYNSTLGTLFHVNGSTKNVEGQIALPGAGPGTQVVETDRSGYALAAGRIYEFSKSDLQVLDPKPAPVNEHPVGLEAGSAAFAVYRQAGRVIRFSDNLTIDAPGVPLGQPVVTSTGTLWVHRPDNGQLCQLPLDADRLSCPARTTLGHTGALTVVGGNQVVFVDTTSRAMFAVDGGGLGRQVALPLPDLPAGAIVAPNDVAGRVAIVDPQRNVLHLIDTAELTGGKPDAKPIRKQLRKGQYERIASSGNSVALIDDSTDTLVTLDRNGNEKAVRRIPPPSAKAKVGPGDRAGLFRGGDSRLYVASKAGEKVMVVDDGGDVTPVDTDSPKPDRPKTPKPSDQPTTTPSRPADPTTTQPPEPPKTTEHPNKPDPPRTTDPGGDQTNRPDRPGPPASSKPDPKPDPKPTVQASRPGAPRSVSGRAGTNSAFVSWEAAAPNGAPVTQYRVTWSGGSKVLGASARSTNVSGLTSGTGYTFTVRAVNRVGTGPGSSTARLVPDGGAADAPPNFKVTAGNGKISLSWSRPNLHGGTFQGYQYTASSASSQQSSSSRQTSYTFTGLDNGTSYRVTVRAITSDAQGNLIQGKAASRTITPGGGGGSSGPTLTASRGADTTHGGGDQACNPPGCAFIRVVGKGLKPNTRYFFQPFTTQWQPSNPGATLTTESDGSILIDDRFATDAPGQQVWVVASAPGEQTVTSNKFTWRS</sequence>
<accession>A0ABP4R8R7</accession>
<dbReference type="InterPro" id="IPR011044">
    <property type="entry name" value="Quino_amine_DH_bsu"/>
</dbReference>
<gene>
    <name evidence="7" type="ORF">GCM10009744_33730</name>
</gene>
<dbReference type="Gene3D" id="2.60.40.10">
    <property type="entry name" value="Immunoglobulins"/>
    <property type="match status" value="2"/>
</dbReference>
<evidence type="ECO:0000256" key="3">
    <source>
        <dbReference type="ARBA" id="ARBA00023326"/>
    </source>
</evidence>
<dbReference type="Proteomes" id="UP001501319">
    <property type="component" value="Unassembled WGS sequence"/>
</dbReference>
<organism evidence="7 8">
    <name type="scientific">Kribbella alba</name>
    <dbReference type="NCBI Taxonomy" id="190197"/>
    <lineage>
        <taxon>Bacteria</taxon>
        <taxon>Bacillati</taxon>
        <taxon>Actinomycetota</taxon>
        <taxon>Actinomycetes</taxon>
        <taxon>Propionibacteriales</taxon>
        <taxon>Kribbellaceae</taxon>
        <taxon>Kribbella</taxon>
    </lineage>
</organism>
<feature type="region of interest" description="Disordered" evidence="4">
    <location>
        <begin position="337"/>
        <end position="360"/>
    </location>
</feature>
<dbReference type="InterPro" id="IPR050991">
    <property type="entry name" value="ECM_Regulatory_Proteins"/>
</dbReference>
<dbReference type="RefSeq" id="WP_344112450.1">
    <property type="nucleotide sequence ID" value="NZ_BAAANE010000005.1"/>
</dbReference>
<keyword evidence="1" id="KW-0677">Repeat</keyword>
<dbReference type="Pfam" id="PF00041">
    <property type="entry name" value="fn3"/>
    <property type="match status" value="2"/>
</dbReference>
<evidence type="ECO:0000313" key="7">
    <source>
        <dbReference type="EMBL" id="GAA1641048.1"/>
    </source>
</evidence>
<keyword evidence="3" id="KW-0119">Carbohydrate metabolism</keyword>
<keyword evidence="2" id="KW-0326">Glycosidase</keyword>
<evidence type="ECO:0000259" key="6">
    <source>
        <dbReference type="PROSITE" id="PS50853"/>
    </source>
</evidence>
<feature type="transmembrane region" description="Helical" evidence="5">
    <location>
        <begin position="35"/>
        <end position="56"/>
    </location>
</feature>
<keyword evidence="8" id="KW-1185">Reference proteome</keyword>
<evidence type="ECO:0000313" key="8">
    <source>
        <dbReference type="Proteomes" id="UP001501319"/>
    </source>
</evidence>
<feature type="domain" description="Fibronectin type-III" evidence="6">
    <location>
        <begin position="480"/>
        <end position="568"/>
    </location>
</feature>
<keyword evidence="5" id="KW-1133">Transmembrane helix</keyword>
<dbReference type="SMART" id="SM00060">
    <property type="entry name" value="FN3"/>
    <property type="match status" value="2"/>
</dbReference>
<evidence type="ECO:0000256" key="1">
    <source>
        <dbReference type="ARBA" id="ARBA00022737"/>
    </source>
</evidence>
<dbReference type="PROSITE" id="PS50853">
    <property type="entry name" value="FN3"/>
    <property type="match status" value="2"/>
</dbReference>
<feature type="compositionally biased region" description="Polar residues" evidence="4">
    <location>
        <begin position="407"/>
        <end position="416"/>
    </location>
</feature>
<dbReference type="CDD" id="cd00063">
    <property type="entry name" value="FN3"/>
    <property type="match status" value="2"/>
</dbReference>
<dbReference type="EMBL" id="BAAANE010000005">
    <property type="protein sequence ID" value="GAA1641048.1"/>
    <property type="molecule type" value="Genomic_DNA"/>
</dbReference>
<evidence type="ECO:0000256" key="5">
    <source>
        <dbReference type="SAM" id="Phobius"/>
    </source>
</evidence>
<dbReference type="PANTHER" id="PTHR46708:SF11">
    <property type="entry name" value="RECEPTOR-TYPE TYROSINE-PROTEIN PHOSPHATASE ETA-LIKE"/>
    <property type="match status" value="1"/>
</dbReference>
<comment type="caution">
    <text evidence="7">The sequence shown here is derived from an EMBL/GenBank/DDBJ whole genome shotgun (WGS) entry which is preliminary data.</text>
</comment>
<keyword evidence="3" id="KW-0624">Polysaccharide degradation</keyword>
<dbReference type="InterPro" id="IPR013783">
    <property type="entry name" value="Ig-like_fold"/>
</dbReference>
<feature type="region of interest" description="Disordered" evidence="4">
    <location>
        <begin position="651"/>
        <end position="688"/>
    </location>
</feature>
<name>A0ABP4R8R7_9ACTN</name>
<proteinExistence type="predicted"/>
<dbReference type="PANTHER" id="PTHR46708">
    <property type="entry name" value="TENASCIN"/>
    <property type="match status" value="1"/>
</dbReference>
<protein>
    <recommendedName>
        <fullName evidence="6">Fibronectin type-III domain-containing protein</fullName>
    </recommendedName>
</protein>
<keyword evidence="5" id="KW-0472">Membrane</keyword>
<evidence type="ECO:0000256" key="2">
    <source>
        <dbReference type="ARBA" id="ARBA00023295"/>
    </source>
</evidence>
<keyword evidence="2" id="KW-0378">Hydrolase</keyword>
<dbReference type="InterPro" id="IPR036116">
    <property type="entry name" value="FN3_sf"/>
</dbReference>
<feature type="region of interest" description="Disordered" evidence="4">
    <location>
        <begin position="1"/>
        <end position="28"/>
    </location>
</feature>
<feature type="compositionally biased region" description="Basic and acidic residues" evidence="4">
    <location>
        <begin position="431"/>
        <end position="443"/>
    </location>
</feature>
<feature type="compositionally biased region" description="Basic and acidic residues" evidence="4">
    <location>
        <begin position="16"/>
        <end position="28"/>
    </location>
</feature>